<dbReference type="InterPro" id="IPR053924">
    <property type="entry name" value="RecX_HTH_2nd"/>
</dbReference>
<dbReference type="STRING" id="885272.JonanDRAFT_0902"/>
<dbReference type="HOGENOM" id="CLU_1495245_0_0_0"/>
<evidence type="ECO:0000313" key="7">
    <source>
        <dbReference type="EMBL" id="EHM13275.1"/>
    </source>
</evidence>
<keyword evidence="4" id="KW-0963">Cytoplasm</keyword>
<comment type="subcellular location">
    <subcellularLocation>
        <location evidence="1">Cytoplasm</location>
    </subcellularLocation>
</comment>
<accession>H0UKR6</accession>
<dbReference type="EMBL" id="CM001376">
    <property type="protein sequence ID" value="EHM13275.1"/>
    <property type="molecule type" value="Genomic_DNA"/>
</dbReference>
<evidence type="ECO:0000256" key="4">
    <source>
        <dbReference type="ARBA" id="ARBA00022490"/>
    </source>
</evidence>
<evidence type="ECO:0000256" key="5">
    <source>
        <dbReference type="SAM" id="MobiDB-lite"/>
    </source>
</evidence>
<dbReference type="InterPro" id="IPR036388">
    <property type="entry name" value="WH-like_DNA-bd_sf"/>
</dbReference>
<dbReference type="Gene3D" id="1.10.10.10">
    <property type="entry name" value="Winged helix-like DNA-binding domain superfamily/Winged helix DNA-binding domain"/>
    <property type="match status" value="1"/>
</dbReference>
<reference evidence="7 8" key="1">
    <citation type="submission" date="2011-11" db="EMBL/GenBank/DDBJ databases">
        <title>The Noncontiguous Finished genome of Jonquetella anthropi DSM 22815.</title>
        <authorList>
            <consortium name="US DOE Joint Genome Institute (JGI-PGF)"/>
            <person name="Lucas S."/>
            <person name="Copeland A."/>
            <person name="Lapidus A."/>
            <person name="Glavina del Rio T."/>
            <person name="Dalin E."/>
            <person name="Tice H."/>
            <person name="Bruce D."/>
            <person name="Goodwin L."/>
            <person name="Pitluck S."/>
            <person name="Peters L."/>
            <person name="Mikhailova N."/>
            <person name="Held B."/>
            <person name="Kyrpides N."/>
            <person name="Mavromatis K."/>
            <person name="Ivanova N."/>
            <person name="Markowitz V."/>
            <person name="Cheng J.-F."/>
            <person name="Hugenholtz P."/>
            <person name="Woyke T."/>
            <person name="Wu D."/>
            <person name="Gronow S."/>
            <person name="Wellnitz S."/>
            <person name="Brambilla E."/>
            <person name="Klenk H.-P."/>
            <person name="Eisen J.A."/>
        </authorList>
    </citation>
    <scope>NUCLEOTIDE SEQUENCE [LARGE SCALE GENOMIC DNA]</scope>
    <source>
        <strain evidence="7 8">DSM 22815</strain>
    </source>
</reference>
<evidence type="ECO:0000256" key="3">
    <source>
        <dbReference type="ARBA" id="ARBA00018111"/>
    </source>
</evidence>
<dbReference type="Proteomes" id="UP000003806">
    <property type="component" value="Chromosome"/>
</dbReference>
<feature type="region of interest" description="Disordered" evidence="5">
    <location>
        <begin position="1"/>
        <end position="26"/>
    </location>
</feature>
<name>H0UKR6_9BACT</name>
<dbReference type="OrthoDB" id="5244465at2"/>
<keyword evidence="8" id="KW-1185">Reference proteome</keyword>
<dbReference type="GO" id="GO:0006282">
    <property type="term" value="P:regulation of DNA repair"/>
    <property type="evidence" value="ECO:0007669"/>
    <property type="project" value="InterPro"/>
</dbReference>
<dbReference type="PANTHER" id="PTHR33602:SF1">
    <property type="entry name" value="REGULATORY PROTEIN RECX FAMILY PROTEIN"/>
    <property type="match status" value="1"/>
</dbReference>
<evidence type="ECO:0000256" key="2">
    <source>
        <dbReference type="ARBA" id="ARBA00009695"/>
    </source>
</evidence>
<dbReference type="Pfam" id="PF02631">
    <property type="entry name" value="RecX_HTH2"/>
    <property type="match status" value="1"/>
</dbReference>
<dbReference type="AlphaFoldDB" id="H0UKR6"/>
<proteinExistence type="inferred from homology"/>
<dbReference type="PANTHER" id="PTHR33602">
    <property type="entry name" value="REGULATORY PROTEIN RECX FAMILY PROTEIN"/>
    <property type="match status" value="1"/>
</dbReference>
<feature type="domain" description="RecX second three-helical" evidence="6">
    <location>
        <begin position="76"/>
        <end position="114"/>
    </location>
</feature>
<organism evidence="7 8">
    <name type="scientific">Jonquetella anthropi DSM 22815</name>
    <dbReference type="NCBI Taxonomy" id="885272"/>
    <lineage>
        <taxon>Bacteria</taxon>
        <taxon>Thermotogati</taxon>
        <taxon>Synergistota</taxon>
        <taxon>Synergistia</taxon>
        <taxon>Synergistales</taxon>
        <taxon>Dethiosulfovibrionaceae</taxon>
        <taxon>Jonquetella</taxon>
    </lineage>
</organism>
<sequence>MERCLSSPRLRNMRTTSRPKESGKKADETNWTAVFFRLTSVPRTEKEIRRRIAERGCPPQTSEQLIAQGQACGLIDDDFYARAFVQAKQDWGRRRLFDELASRGVRRETVANAMEQEGVDDRARACALAVNWLGRNLSPEKVFGRLIRRGFSGTDAKGAICAALREKNEEE</sequence>
<dbReference type="InterPro" id="IPR003783">
    <property type="entry name" value="Regulatory_RecX"/>
</dbReference>
<dbReference type="GO" id="GO:0005737">
    <property type="term" value="C:cytoplasm"/>
    <property type="evidence" value="ECO:0007669"/>
    <property type="project" value="UniProtKB-SubCell"/>
</dbReference>
<evidence type="ECO:0000313" key="8">
    <source>
        <dbReference type="Proteomes" id="UP000003806"/>
    </source>
</evidence>
<gene>
    <name evidence="7" type="ORF">JonanDRAFT_0902</name>
</gene>
<dbReference type="eggNOG" id="COG2137">
    <property type="taxonomic scope" value="Bacteria"/>
</dbReference>
<protein>
    <recommendedName>
        <fullName evidence="3">Regulatory protein RecX</fullName>
    </recommendedName>
</protein>
<evidence type="ECO:0000259" key="6">
    <source>
        <dbReference type="Pfam" id="PF02631"/>
    </source>
</evidence>
<comment type="similarity">
    <text evidence="2">Belongs to the RecX family.</text>
</comment>
<evidence type="ECO:0000256" key="1">
    <source>
        <dbReference type="ARBA" id="ARBA00004496"/>
    </source>
</evidence>